<dbReference type="Proteomes" id="UP001515480">
    <property type="component" value="Unassembled WGS sequence"/>
</dbReference>
<feature type="region of interest" description="Disordered" evidence="1">
    <location>
        <begin position="113"/>
        <end position="210"/>
    </location>
</feature>
<accession>A0AB34J1K4</accession>
<feature type="region of interest" description="Disordered" evidence="1">
    <location>
        <begin position="292"/>
        <end position="311"/>
    </location>
</feature>
<name>A0AB34J1K4_PRYPA</name>
<evidence type="ECO:0000313" key="3">
    <source>
        <dbReference type="Proteomes" id="UP001515480"/>
    </source>
</evidence>
<dbReference type="EMBL" id="JBGBPQ010000014">
    <property type="protein sequence ID" value="KAL1511272.1"/>
    <property type="molecule type" value="Genomic_DNA"/>
</dbReference>
<dbReference type="AlphaFoldDB" id="A0AB34J1K4"/>
<keyword evidence="3" id="KW-1185">Reference proteome</keyword>
<comment type="caution">
    <text evidence="2">The sequence shown here is derived from an EMBL/GenBank/DDBJ whole genome shotgun (WGS) entry which is preliminary data.</text>
</comment>
<protein>
    <recommendedName>
        <fullName evidence="4">Apple domain-containing protein</fullName>
    </recommendedName>
</protein>
<evidence type="ECO:0000256" key="1">
    <source>
        <dbReference type="SAM" id="MobiDB-lite"/>
    </source>
</evidence>
<sequence>MRDSRGIALDRHSRHARGAYRPASCTLGSPCSAKPRRPALASPEPLFLPAGRRFCCSAAACRAIGGAKCAAGLLLLVLAVEPPAAREAPPLSPAASSALAAARLAAITRAAFSVASPPSRRASPPARTPPPPPTARPPPPRRAAAAPPKPAAPPPPRSRPPPPPPRPAPLPPPLASPPPRPTPTPTPTPTPAPAAPPRPPPIPPPALPSPPAWTLWEATNCWEGHGAVGLEASPSAAAPGVSTAADCQAACALLPRCNAFLLTRAPPRACYRKALLSPRECRADPSIDLYATPLPPLPPAPPSPSPRSPRRHRTAAAIAEALNARFAAGMDSAPSETPGVLVHVFDGFVRQYDAPWRLQEMGGVPPDRLSASLIHSRSRALFTKSSAAGFVLSPEENSILCAWAVDAGTMDRNCFPPGPSESCIPGCTGGEQWCEVEETGYCPWAGGHLREMAAQQLARGDNTYNEVIVDGRVFEQRAPRSIEAVVATGWDGEARAAHQLLLAHFEMSGDELPLLRLDLGAATPFVVI</sequence>
<proteinExistence type="predicted"/>
<organism evidence="2 3">
    <name type="scientific">Prymnesium parvum</name>
    <name type="common">Toxic golden alga</name>
    <dbReference type="NCBI Taxonomy" id="97485"/>
    <lineage>
        <taxon>Eukaryota</taxon>
        <taxon>Haptista</taxon>
        <taxon>Haptophyta</taxon>
        <taxon>Prymnesiophyceae</taxon>
        <taxon>Prymnesiales</taxon>
        <taxon>Prymnesiaceae</taxon>
        <taxon>Prymnesium</taxon>
    </lineage>
</organism>
<dbReference type="PRINTS" id="PR01217">
    <property type="entry name" value="PRICHEXTENSN"/>
</dbReference>
<evidence type="ECO:0008006" key="4">
    <source>
        <dbReference type="Google" id="ProtNLM"/>
    </source>
</evidence>
<evidence type="ECO:0000313" key="2">
    <source>
        <dbReference type="EMBL" id="KAL1511272.1"/>
    </source>
</evidence>
<feature type="compositionally biased region" description="Low complexity" evidence="1">
    <location>
        <begin position="113"/>
        <end position="125"/>
    </location>
</feature>
<feature type="compositionally biased region" description="Pro residues" evidence="1">
    <location>
        <begin position="293"/>
        <end position="307"/>
    </location>
</feature>
<feature type="compositionally biased region" description="Pro residues" evidence="1">
    <location>
        <begin position="126"/>
        <end position="210"/>
    </location>
</feature>
<reference evidence="2 3" key="1">
    <citation type="journal article" date="2024" name="Science">
        <title>Giant polyketide synthase enzymes in the biosynthesis of giant marine polyether toxins.</title>
        <authorList>
            <person name="Fallon T.R."/>
            <person name="Shende V.V."/>
            <person name="Wierzbicki I.H."/>
            <person name="Pendleton A.L."/>
            <person name="Watervoot N.F."/>
            <person name="Auber R.P."/>
            <person name="Gonzalez D.J."/>
            <person name="Wisecaver J.H."/>
            <person name="Moore B.S."/>
        </authorList>
    </citation>
    <scope>NUCLEOTIDE SEQUENCE [LARGE SCALE GENOMIC DNA]</scope>
    <source>
        <strain evidence="2 3">12B1</strain>
    </source>
</reference>
<gene>
    <name evidence="2" type="ORF">AB1Y20_006080</name>
</gene>